<keyword evidence="2" id="KW-1185">Reference proteome</keyword>
<evidence type="ECO:0000313" key="1">
    <source>
        <dbReference type="EMBL" id="RZS39187.1"/>
    </source>
</evidence>
<evidence type="ECO:0000313" key="2">
    <source>
        <dbReference type="Proteomes" id="UP000294257"/>
    </source>
</evidence>
<accession>A0A4Q7KRS7</accession>
<organism evidence="1 2">
    <name type="scientific">Herbihabitans rhizosphaerae</name>
    <dbReference type="NCBI Taxonomy" id="1872711"/>
    <lineage>
        <taxon>Bacteria</taxon>
        <taxon>Bacillati</taxon>
        <taxon>Actinomycetota</taxon>
        <taxon>Actinomycetes</taxon>
        <taxon>Pseudonocardiales</taxon>
        <taxon>Pseudonocardiaceae</taxon>
        <taxon>Herbihabitans</taxon>
    </lineage>
</organism>
<proteinExistence type="predicted"/>
<comment type="caution">
    <text evidence="1">The sequence shown here is derived from an EMBL/GenBank/DDBJ whole genome shotgun (WGS) entry which is preliminary data.</text>
</comment>
<protein>
    <submittedName>
        <fullName evidence="1">Uncharacterized protein</fullName>
    </submittedName>
</protein>
<gene>
    <name evidence="1" type="ORF">EV193_104403</name>
</gene>
<dbReference type="AlphaFoldDB" id="A0A4Q7KRS7"/>
<dbReference type="EMBL" id="SGWQ01000004">
    <property type="protein sequence ID" value="RZS39187.1"/>
    <property type="molecule type" value="Genomic_DNA"/>
</dbReference>
<reference evidence="1 2" key="1">
    <citation type="submission" date="2019-02" db="EMBL/GenBank/DDBJ databases">
        <title>Genomic Encyclopedia of Type Strains, Phase IV (KMG-IV): sequencing the most valuable type-strain genomes for metagenomic binning, comparative biology and taxonomic classification.</title>
        <authorList>
            <person name="Goeker M."/>
        </authorList>
    </citation>
    <scope>NUCLEOTIDE SEQUENCE [LARGE SCALE GENOMIC DNA]</scope>
    <source>
        <strain evidence="1 2">DSM 101727</strain>
    </source>
</reference>
<name>A0A4Q7KRS7_9PSEU</name>
<sequence length="64" mass="7153">MIPAMKYSHAPRCRACGCRALLVRDTAEALVIESLGRLEMVECPHSRGGWHVWAPKLETGYART</sequence>
<dbReference type="Proteomes" id="UP000294257">
    <property type="component" value="Unassembled WGS sequence"/>
</dbReference>